<protein>
    <submittedName>
        <fullName evidence="3">Uncharacterized protein</fullName>
    </submittedName>
</protein>
<dbReference type="Proteomes" id="UP000078200">
    <property type="component" value="Unassembled WGS sequence"/>
</dbReference>
<feature type="compositionally biased region" description="Polar residues" evidence="1">
    <location>
        <begin position="10"/>
        <end position="22"/>
    </location>
</feature>
<feature type="transmembrane region" description="Helical" evidence="2">
    <location>
        <begin position="195"/>
        <end position="214"/>
    </location>
</feature>
<reference evidence="3" key="1">
    <citation type="submission" date="2020-05" db="UniProtKB">
        <authorList>
            <consortium name="EnsemblMetazoa"/>
        </authorList>
    </citation>
    <scope>IDENTIFICATION</scope>
    <source>
        <strain evidence="3">TTRI</strain>
    </source>
</reference>
<feature type="region of interest" description="Disordered" evidence="1">
    <location>
        <begin position="1"/>
        <end position="35"/>
    </location>
</feature>
<dbReference type="AlphaFoldDB" id="A0A1A9VXK4"/>
<dbReference type="VEuPathDB" id="VectorBase:GAUT050838"/>
<proteinExistence type="predicted"/>
<evidence type="ECO:0000256" key="1">
    <source>
        <dbReference type="SAM" id="MobiDB-lite"/>
    </source>
</evidence>
<keyword evidence="2" id="KW-0472">Membrane</keyword>
<evidence type="ECO:0000313" key="3">
    <source>
        <dbReference type="EnsemblMetazoa" id="GAUT050838-PA"/>
    </source>
</evidence>
<keyword evidence="4" id="KW-1185">Reference proteome</keyword>
<evidence type="ECO:0000256" key="2">
    <source>
        <dbReference type="SAM" id="Phobius"/>
    </source>
</evidence>
<dbReference type="EnsemblMetazoa" id="GAUT050838-RA">
    <property type="protein sequence ID" value="GAUT050838-PA"/>
    <property type="gene ID" value="GAUT050838"/>
</dbReference>
<feature type="transmembrane region" description="Helical" evidence="2">
    <location>
        <begin position="115"/>
        <end position="133"/>
    </location>
</feature>
<feature type="compositionally biased region" description="Basic and acidic residues" evidence="1">
    <location>
        <begin position="23"/>
        <end position="34"/>
    </location>
</feature>
<keyword evidence="2" id="KW-0812">Transmembrane</keyword>
<keyword evidence="2" id="KW-1133">Transmembrane helix</keyword>
<sequence length="271" mass="30098">MDGCLDSKTESYTSKIHNNNRSSSKEGEKQHQRTSESIFIVDVHETQKKRNANLHHSHSYYNALALIAMARSICNEWKAYTSTIHIVRMILFADLWSVECLIDGIEVSINQHANLYITLLNNLSVMGIILIVTNRSIYVSDGKSMALVASCDHSNVLLQLPRKNKNFLNIYDVYGFLQVRAHNLRIYGLGNLKKTAVFSALFFLLFVTLVKRVVGGGGGGGGGGRMSSYVIIMPLTLLSFLYQVRVASGLPPDETHNNFCTEPAGIICPSI</sequence>
<name>A0A1A9VXK4_GLOAU</name>
<accession>A0A1A9VXK4</accession>
<feature type="transmembrane region" description="Helical" evidence="2">
    <location>
        <begin position="226"/>
        <end position="244"/>
    </location>
</feature>
<organism evidence="3 4">
    <name type="scientific">Glossina austeni</name>
    <name type="common">Savannah tsetse fly</name>
    <dbReference type="NCBI Taxonomy" id="7395"/>
    <lineage>
        <taxon>Eukaryota</taxon>
        <taxon>Metazoa</taxon>
        <taxon>Ecdysozoa</taxon>
        <taxon>Arthropoda</taxon>
        <taxon>Hexapoda</taxon>
        <taxon>Insecta</taxon>
        <taxon>Pterygota</taxon>
        <taxon>Neoptera</taxon>
        <taxon>Endopterygota</taxon>
        <taxon>Diptera</taxon>
        <taxon>Brachycera</taxon>
        <taxon>Muscomorpha</taxon>
        <taxon>Hippoboscoidea</taxon>
        <taxon>Glossinidae</taxon>
        <taxon>Glossina</taxon>
    </lineage>
</organism>
<evidence type="ECO:0000313" key="4">
    <source>
        <dbReference type="Proteomes" id="UP000078200"/>
    </source>
</evidence>